<evidence type="ECO:0000256" key="2">
    <source>
        <dbReference type="ARBA" id="ARBA00022723"/>
    </source>
</evidence>
<keyword evidence="5" id="KW-0378">Hydrolase</keyword>
<dbReference type="Gene3D" id="3.20.20.80">
    <property type="entry name" value="Glycosidases"/>
    <property type="match status" value="3"/>
</dbReference>
<dbReference type="Gene3D" id="2.60.40.10">
    <property type="entry name" value="Immunoglobulins"/>
    <property type="match status" value="1"/>
</dbReference>
<evidence type="ECO:0000259" key="4">
    <source>
        <dbReference type="SMART" id="SM00642"/>
    </source>
</evidence>
<comment type="caution">
    <text evidence="5">The sequence shown here is derived from an EMBL/GenBank/DDBJ whole genome shotgun (WGS) entry which is preliminary data.</text>
</comment>
<comment type="cofactor">
    <cofactor evidence="1">
        <name>Ca(2+)</name>
        <dbReference type="ChEBI" id="CHEBI:29108"/>
    </cofactor>
</comment>
<dbReference type="InterPro" id="IPR031319">
    <property type="entry name" value="A-amylase_C"/>
</dbReference>
<keyword evidence="2" id="KW-0479">Metal-binding</keyword>
<dbReference type="SUPFAM" id="SSF51011">
    <property type="entry name" value="Glycosyl hydrolase domain"/>
    <property type="match status" value="1"/>
</dbReference>
<dbReference type="InterPro" id="IPR006047">
    <property type="entry name" value="GH13_cat_dom"/>
</dbReference>
<organism evidence="5 6">
    <name type="scientific">Thalassobacterium maritimum</name>
    <dbReference type="NCBI Taxonomy" id="3041265"/>
    <lineage>
        <taxon>Bacteria</taxon>
        <taxon>Pseudomonadati</taxon>
        <taxon>Verrucomicrobiota</taxon>
        <taxon>Opitutia</taxon>
        <taxon>Puniceicoccales</taxon>
        <taxon>Coraliomargaritaceae</taxon>
        <taxon>Thalassobacterium</taxon>
    </lineage>
</organism>
<dbReference type="InterPro" id="IPR017853">
    <property type="entry name" value="GH"/>
</dbReference>
<name>A0ABU1APD6_9BACT</name>
<dbReference type="Pfam" id="PF00128">
    <property type="entry name" value="Alpha-amylase"/>
    <property type="match status" value="2"/>
</dbReference>
<dbReference type="PANTHER" id="PTHR10357">
    <property type="entry name" value="ALPHA-AMYLASE FAMILY MEMBER"/>
    <property type="match status" value="1"/>
</dbReference>
<dbReference type="Gene3D" id="2.60.40.1180">
    <property type="entry name" value="Golgi alpha-mannosidase II"/>
    <property type="match status" value="1"/>
</dbReference>
<dbReference type="SUPFAM" id="SSF81296">
    <property type="entry name" value="E set domains"/>
    <property type="match status" value="1"/>
</dbReference>
<evidence type="ECO:0000313" key="5">
    <source>
        <dbReference type="EMBL" id="MDQ8206040.1"/>
    </source>
</evidence>
<dbReference type="SMART" id="SM00642">
    <property type="entry name" value="Aamy"/>
    <property type="match status" value="1"/>
</dbReference>
<dbReference type="Proteomes" id="UP001225316">
    <property type="component" value="Unassembled WGS sequence"/>
</dbReference>
<proteinExistence type="predicted"/>
<gene>
    <name evidence="5" type="ORF">QEH52_00840</name>
</gene>
<sequence length="1584" mass="177813">MSHFRIFIFLLLSALALPARSLELTIPSIHSSLPLESFWLAMDAGPGFGSTAIQVDEQRRVFLAFQADLLLRFSRDGELIEARQYRDYRWQATAFDGLQLHWGDAAVQLALPVSREIDRVRALQWFTLEPTGGIAPLKKYATRRTDEVYLPFYYELNAAGDWVRRGRFGAVDARPVIYQMLPRLFGNENETRKVNGTLAENGSGKFSDLSEPVLATLRRDGFSHIWLTGLLQQATSSDYSEIGQHADDPDLLKGIAGSPYAIRDYFDVSPDYADRPEQRLQEFQALTARMHAAGMKVVIDFVPNHVARSYASDIRPELAFGVNDRKGVYFDPDNNFYYLTAEVAAGEAPLRLPTVDPKTGQLVNETARIVGHADGYFTPEKIHGRVTGNNVVSWRPTSGDWYETIKLNYGFDFLNHDATPQYPTAVSPRARIPDTWQKMDAIIAYWQQLGVDGFRADMAHMVPPEFWKWMIHRARERDPAVLFFAEAYNDDPAKVPGHDPAISQEDSVMLALLDAGFHAVYDDPGYDTLEHLYAGKAWANDLQSVERDLGAFFFDCALRYAENHDEIRLAHPATWGGLGMEAGRPVTATLFGLSRGAVMLYHGQEVGEPGLGREGFGGDDQRSTIFDYWSLPELNKWWNAGAADGGLLSAEQAALRAWYVRLLRLQSEPALSRGNTFLLNEVNRDNPFYGKVADVGASGHWFFAYLRSDPETQSNFLITSNFHANATLRHLRVRLSQAAVAALGLSPQNRDWLLLRDRLADEGMPPRAIRVADALREGIYLDSLAPQSTNYWSIEITDTPPSYAISSPSVAVGKPYLGAPPLLRAQAGAELRIDLRRFGNPGASHVFRVGSNAAVEARIDAVNHVLHLKLSEHASGLHLLPLFLEPRVTDGPRIISSLPIAIAALTTQTFRIDGLEQAQSVALVGEFNDWNDSTHRLQRVDGGWAVNTAFKPGRYLYKYVIDGQWQPDPRPGDRFADGYGGWNSFIQIEGERGADHPPATLFVESIDPHSLQLRANKKLLTVHAEALPASGGVIALDAELADSRIRLSLRGVEPGSLIRVLAEDVEGKVGLPVIAYAGEPSEDVWRDDIIYYAFTDRFYDGDRNNTQQVENAAVLPPANYQGGDFQGIEQKLKEGYFEELGVNVLWLAPLNQNPAGAWQEYLAPFRHYTGYHGYWPVDRFAVEKRFGGESALEELIEAAHGDGMKVLADLVLKHVHVENPIRKERPELFGQLELSDGSRNLRRWDDKPYTTWFEPFLPAFDFRNPETVEFLLEDATHWIEAFNLDGYRLDAVKHIRPDFWWRFRTRMRDTFPNENFYFVGETFQDRQGISDFVGPNMLDGQFDFPLYDVLLPCFAQAQLGFDQLEAALRDSEEIYGRTVRMSALLGNHDKSRFMAYADGDLPNQQYVDDEEAGWAQRIVVNHAASYDKLKLAMTFLLTIDGVPMIYYGDEIGMTGAGDPDNRRMMRFGQDVSGQESDVKAHFSKLAKARRAHPALYLGSRRVLAASADHYAYLRKHGADAALVAFNRAQESQRYVLDLAPELMDTSLRDVLSGSLLSVRNGRVVFELEPMQSAVFTIEKGMDVD</sequence>
<dbReference type="Pfam" id="PF16561">
    <property type="entry name" value="AMPK1_CBM"/>
    <property type="match status" value="1"/>
</dbReference>
<protein>
    <submittedName>
        <fullName evidence="5">Alpha-amylase family glycosyl hydrolase</fullName>
    </submittedName>
</protein>
<dbReference type="EMBL" id="JARXHW010000001">
    <property type="protein sequence ID" value="MDQ8206040.1"/>
    <property type="molecule type" value="Genomic_DNA"/>
</dbReference>
<dbReference type="SUPFAM" id="SSF51445">
    <property type="entry name" value="(Trans)glycosidases"/>
    <property type="match status" value="2"/>
</dbReference>
<dbReference type="SMART" id="SM00632">
    <property type="entry name" value="Aamy_C"/>
    <property type="match status" value="1"/>
</dbReference>
<dbReference type="InterPro" id="IPR013780">
    <property type="entry name" value="Glyco_hydro_b"/>
</dbReference>
<accession>A0ABU1APD6</accession>
<reference evidence="5 6" key="1">
    <citation type="submission" date="2023-04" db="EMBL/GenBank/DDBJ databases">
        <title>A novel bacteria isolated from coastal sediment.</title>
        <authorList>
            <person name="Liu X.-J."/>
            <person name="Du Z.-J."/>
        </authorList>
    </citation>
    <scope>NUCLEOTIDE SEQUENCE [LARGE SCALE GENOMIC DNA]</scope>
    <source>
        <strain evidence="5 6">SDUM461003</strain>
    </source>
</reference>
<evidence type="ECO:0000259" key="3">
    <source>
        <dbReference type="SMART" id="SM00632"/>
    </source>
</evidence>
<dbReference type="GO" id="GO:0016787">
    <property type="term" value="F:hydrolase activity"/>
    <property type="evidence" value="ECO:0007669"/>
    <property type="project" value="UniProtKB-KW"/>
</dbReference>
<keyword evidence="6" id="KW-1185">Reference proteome</keyword>
<dbReference type="InterPro" id="IPR013783">
    <property type="entry name" value="Ig-like_fold"/>
</dbReference>
<evidence type="ECO:0000256" key="1">
    <source>
        <dbReference type="ARBA" id="ARBA00001913"/>
    </source>
</evidence>
<dbReference type="InterPro" id="IPR032640">
    <property type="entry name" value="AMPK1_CBM"/>
</dbReference>
<feature type="domain" description="Alpha-amylase C-terminal" evidence="3">
    <location>
        <begin position="1500"/>
        <end position="1579"/>
    </location>
</feature>
<feature type="domain" description="Glycosyl hydrolase family 13 catalytic" evidence="4">
    <location>
        <begin position="1092"/>
        <end position="1489"/>
    </location>
</feature>
<dbReference type="InterPro" id="IPR014756">
    <property type="entry name" value="Ig_E-set"/>
</dbReference>
<evidence type="ECO:0000313" key="6">
    <source>
        <dbReference type="Proteomes" id="UP001225316"/>
    </source>
</evidence>